<dbReference type="InterPro" id="IPR008875">
    <property type="entry name" value="TraX"/>
</dbReference>
<dbReference type="RefSeq" id="WP_125984362.1">
    <property type="nucleotide sequence ID" value="NZ_NGJS01000013.1"/>
</dbReference>
<evidence type="ECO:0000313" key="2">
    <source>
        <dbReference type="EMBL" id="RST98104.1"/>
    </source>
</evidence>
<keyword evidence="1" id="KW-0472">Membrane</keyword>
<feature type="transmembrane region" description="Helical" evidence="1">
    <location>
        <begin position="70"/>
        <end position="91"/>
    </location>
</feature>
<feature type="transmembrane region" description="Helical" evidence="1">
    <location>
        <begin position="163"/>
        <end position="179"/>
    </location>
</feature>
<feature type="transmembrane region" description="Helical" evidence="1">
    <location>
        <begin position="210"/>
        <end position="232"/>
    </location>
</feature>
<name>A0A429ZWE1_9ENTE</name>
<organism evidence="2 3">
    <name type="scientific">Vagococcus vulneris</name>
    <dbReference type="NCBI Taxonomy" id="1977869"/>
    <lineage>
        <taxon>Bacteria</taxon>
        <taxon>Bacillati</taxon>
        <taxon>Bacillota</taxon>
        <taxon>Bacilli</taxon>
        <taxon>Lactobacillales</taxon>
        <taxon>Enterococcaceae</taxon>
        <taxon>Vagococcus</taxon>
    </lineage>
</organism>
<dbReference type="Proteomes" id="UP000287857">
    <property type="component" value="Unassembled WGS sequence"/>
</dbReference>
<dbReference type="OrthoDB" id="9781069at2"/>
<gene>
    <name evidence="2" type="ORF">CBF37_08710</name>
</gene>
<reference evidence="2 3" key="1">
    <citation type="submission" date="2017-05" db="EMBL/GenBank/DDBJ databases">
        <title>Vagococcus spp. assemblies.</title>
        <authorList>
            <person name="Gulvik C.A."/>
        </authorList>
    </citation>
    <scope>NUCLEOTIDE SEQUENCE [LARGE SCALE GENOMIC DNA]</scope>
    <source>
        <strain evidence="2 3">SS1995</strain>
    </source>
</reference>
<feature type="transmembrane region" description="Helical" evidence="1">
    <location>
        <begin position="139"/>
        <end position="157"/>
    </location>
</feature>
<proteinExistence type="predicted"/>
<keyword evidence="1" id="KW-1133">Transmembrane helix</keyword>
<keyword evidence="3" id="KW-1185">Reference proteome</keyword>
<keyword evidence="1" id="KW-0812">Transmembrane</keyword>
<protein>
    <recommendedName>
        <fullName evidence="4">Conjugal transfer protein TraX</fullName>
    </recommendedName>
</protein>
<feature type="transmembrane region" description="Helical" evidence="1">
    <location>
        <begin position="12"/>
        <end position="32"/>
    </location>
</feature>
<dbReference type="Pfam" id="PF05857">
    <property type="entry name" value="TraX"/>
    <property type="match status" value="1"/>
</dbReference>
<dbReference type="AlphaFoldDB" id="A0A429ZWE1"/>
<comment type="caution">
    <text evidence="2">The sequence shown here is derived from an EMBL/GenBank/DDBJ whole genome shotgun (WGS) entry which is preliminary data.</text>
</comment>
<feature type="transmembrane region" description="Helical" evidence="1">
    <location>
        <begin position="247"/>
        <end position="266"/>
    </location>
</feature>
<sequence length="270" mass="31254">MIESTNKKGLSSFSLKIIAIIFMTIDHVNSYLTEFLHLPLWISLLGRFVAPLFVFFLVEGYFYTKNKMKYFSRLFVGGILMTAINICHNLLTKSNFDNPVTGEFDVISILQGQNIFMTLAFIFLFIWSIDSIRSKKLSIPQIILHILGIILLIPIILMNEGGPYEIIVALIFYFFRGNFKKIVISMTIFCSLLLGKTLFTYFTIPAVGTLYQLLTFSNEFMMISVLPFIYLYNGKRGGSGKKWEKNLFYYFYPIHLIIIYVLRDLFLGVF</sequence>
<evidence type="ECO:0000256" key="1">
    <source>
        <dbReference type="SAM" id="Phobius"/>
    </source>
</evidence>
<feature type="transmembrane region" description="Helical" evidence="1">
    <location>
        <begin position="38"/>
        <end position="58"/>
    </location>
</feature>
<accession>A0A429ZWE1</accession>
<dbReference type="EMBL" id="NGJS01000013">
    <property type="protein sequence ID" value="RST98104.1"/>
    <property type="molecule type" value="Genomic_DNA"/>
</dbReference>
<evidence type="ECO:0008006" key="4">
    <source>
        <dbReference type="Google" id="ProtNLM"/>
    </source>
</evidence>
<feature type="transmembrane region" description="Helical" evidence="1">
    <location>
        <begin position="106"/>
        <end position="127"/>
    </location>
</feature>
<feature type="transmembrane region" description="Helical" evidence="1">
    <location>
        <begin position="186"/>
        <end position="204"/>
    </location>
</feature>
<evidence type="ECO:0000313" key="3">
    <source>
        <dbReference type="Proteomes" id="UP000287857"/>
    </source>
</evidence>